<dbReference type="SUPFAM" id="SSF46785">
    <property type="entry name" value="Winged helix' DNA-binding domain"/>
    <property type="match status" value="1"/>
</dbReference>
<dbReference type="Pfam" id="PF01475">
    <property type="entry name" value="FUR"/>
    <property type="match status" value="1"/>
</dbReference>
<dbReference type="NCBIfam" id="NF045678">
    <property type="entry name" value="TransRegIrrA"/>
    <property type="match status" value="1"/>
</dbReference>
<evidence type="ECO:0000256" key="4">
    <source>
        <dbReference type="ARBA" id="ARBA00022491"/>
    </source>
</evidence>
<evidence type="ECO:0000256" key="8">
    <source>
        <dbReference type="ARBA" id="ARBA00023125"/>
    </source>
</evidence>
<dbReference type="InterPro" id="IPR002481">
    <property type="entry name" value="FUR"/>
</dbReference>
<sequence length="141" mass="15754">MPTTSINRDQLRTHLRRAGLRATRARLDLATLIFGEGDRHFTAEALHREAGDAAIDVSLATIYNTLNRLAAVGLLQRIVLDSRRTYFDTNTQPHHHLFDEDAGRLEDVPVGAVELNGLPEIPDGTHIESVDIVIRVRRDEA</sequence>
<keyword evidence="7" id="KW-0805">Transcription regulation</keyword>
<reference evidence="10" key="1">
    <citation type="submission" date="2019-06" db="EMBL/GenBank/DDBJ databases">
        <authorList>
            <person name="Murdoch R.W."/>
            <person name="Fathepure B."/>
        </authorList>
    </citation>
    <scope>NUCLEOTIDE SEQUENCE</scope>
</reference>
<dbReference type="EMBL" id="MN079081">
    <property type="protein sequence ID" value="QEA04198.1"/>
    <property type="molecule type" value="Genomic_DNA"/>
</dbReference>
<gene>
    <name evidence="10" type="ORF">KBTEX_00502</name>
</gene>
<evidence type="ECO:0000256" key="2">
    <source>
        <dbReference type="ARBA" id="ARBA00007957"/>
    </source>
</evidence>
<keyword evidence="5" id="KW-0479">Metal-binding</keyword>
<evidence type="ECO:0000256" key="6">
    <source>
        <dbReference type="ARBA" id="ARBA00022833"/>
    </source>
</evidence>
<keyword evidence="6" id="KW-0862">Zinc</keyword>
<keyword evidence="9" id="KW-0804">Transcription</keyword>
<evidence type="ECO:0000256" key="3">
    <source>
        <dbReference type="ARBA" id="ARBA00022490"/>
    </source>
</evidence>
<keyword evidence="8" id="KW-0238">DNA-binding</keyword>
<dbReference type="GO" id="GO:1900376">
    <property type="term" value="P:regulation of secondary metabolite biosynthetic process"/>
    <property type="evidence" value="ECO:0007669"/>
    <property type="project" value="TreeGrafter"/>
</dbReference>
<dbReference type="CDD" id="cd07153">
    <property type="entry name" value="Fur_like"/>
    <property type="match status" value="1"/>
</dbReference>
<dbReference type="GO" id="GO:0000976">
    <property type="term" value="F:transcription cis-regulatory region binding"/>
    <property type="evidence" value="ECO:0007669"/>
    <property type="project" value="TreeGrafter"/>
</dbReference>
<dbReference type="InterPro" id="IPR036388">
    <property type="entry name" value="WH-like_DNA-bd_sf"/>
</dbReference>
<dbReference type="GO" id="GO:0003700">
    <property type="term" value="F:DNA-binding transcription factor activity"/>
    <property type="evidence" value="ECO:0007669"/>
    <property type="project" value="InterPro"/>
</dbReference>
<evidence type="ECO:0000313" key="10">
    <source>
        <dbReference type="EMBL" id="QEA04198.1"/>
    </source>
</evidence>
<dbReference type="GO" id="GO:0008270">
    <property type="term" value="F:zinc ion binding"/>
    <property type="evidence" value="ECO:0007669"/>
    <property type="project" value="TreeGrafter"/>
</dbReference>
<evidence type="ECO:0000256" key="9">
    <source>
        <dbReference type="ARBA" id="ARBA00023163"/>
    </source>
</evidence>
<dbReference type="GO" id="GO:0045892">
    <property type="term" value="P:negative regulation of DNA-templated transcription"/>
    <property type="evidence" value="ECO:0007669"/>
    <property type="project" value="TreeGrafter"/>
</dbReference>
<organism evidence="10">
    <name type="scientific">uncultured organism</name>
    <dbReference type="NCBI Taxonomy" id="155900"/>
    <lineage>
        <taxon>unclassified sequences</taxon>
        <taxon>environmental samples</taxon>
    </lineage>
</organism>
<dbReference type="FunFam" id="1.10.10.10:FF:000007">
    <property type="entry name" value="Ferric uptake regulation protein"/>
    <property type="match status" value="1"/>
</dbReference>
<name>A0A5B8R891_9ZZZZ</name>
<dbReference type="Gene3D" id="1.10.10.10">
    <property type="entry name" value="Winged helix-like DNA-binding domain superfamily/Winged helix DNA-binding domain"/>
    <property type="match status" value="1"/>
</dbReference>
<accession>A0A5B8R891</accession>
<evidence type="ECO:0000256" key="7">
    <source>
        <dbReference type="ARBA" id="ARBA00023015"/>
    </source>
</evidence>
<keyword evidence="3" id="KW-0963">Cytoplasm</keyword>
<evidence type="ECO:0000256" key="1">
    <source>
        <dbReference type="ARBA" id="ARBA00004496"/>
    </source>
</evidence>
<keyword evidence="4" id="KW-0678">Repressor</keyword>
<evidence type="ECO:0008006" key="11">
    <source>
        <dbReference type="Google" id="ProtNLM"/>
    </source>
</evidence>
<protein>
    <recommendedName>
        <fullName evidence="11">Ferric uptake regulation protein</fullName>
    </recommendedName>
</protein>
<dbReference type="PANTHER" id="PTHR33202">
    <property type="entry name" value="ZINC UPTAKE REGULATION PROTEIN"/>
    <property type="match status" value="1"/>
</dbReference>
<dbReference type="InterPro" id="IPR036390">
    <property type="entry name" value="WH_DNA-bd_sf"/>
</dbReference>
<evidence type="ECO:0000256" key="5">
    <source>
        <dbReference type="ARBA" id="ARBA00022723"/>
    </source>
</evidence>
<dbReference type="PANTHER" id="PTHR33202:SF7">
    <property type="entry name" value="FERRIC UPTAKE REGULATION PROTEIN"/>
    <property type="match status" value="1"/>
</dbReference>
<comment type="similarity">
    <text evidence="2">Belongs to the Fur family.</text>
</comment>
<comment type="subcellular location">
    <subcellularLocation>
        <location evidence="1">Cytoplasm</location>
    </subcellularLocation>
</comment>
<proteinExistence type="inferred from homology"/>
<dbReference type="AlphaFoldDB" id="A0A5B8R891"/>